<sequence>MPRRLPNPGAQQMAFTGLPGDGARGRGGPRLPSLPLPQLREVSGAGGPDSWRASGVGGGGGGGGWWPSGSSYPEMGVGVRSPSPRLPALPTVAQRAAQNRTTLRSLLLPPLLLARAPREPAPPRARPGESEDPWRGAAREARDSLRGLLGELLPGRFGEFLHQRRAELMAISTSSWLASSASRPKRSVSEHCHNSPQCPHCSFLPDLRGQSSYFQDSLKKILLHQIPVPGTLRKDHSQFTLKKGNHRSHNIQAPKLKTVLTHSSSGEGSGRCRRFCPFRVRFADETLQDTALRYWERNCAGRQTGCGAPGLQKVPAWSPESRCCGPGSKGQPAKARNPLMLRRRLLQRVSGGPRRPSRVSEVLQKCLNMGGTREQQPQCREQWLPRLGHHCRTSCCQGFSGSAISAHLGTGGTHGLPTPALSLDFHGGMTGLPIMGKKAHLGLQQEGPEGTGEPRVAMETGFCPALPAREGGGESGGARAPPGRDLTGALSPPVRQSNIENGIATRSSTSERVSGSVGRWLESLPKALSPRAQEEAMASISLFCWECPGLPTQEPQSHLSEDAFMNSLPFIPSASTQSQQGDLKTLLDTDHILEPVGKSPCSWSQKLVSTCWQPTTQSTPAQGVAGVPSEASLHVAKGWGLELSWVQIPSSILAGAGGFLHLFPHLYGGADSSACPFGLGESFLPSLVLHTVLKQGRPKGYRLLLPSTKSQQAPG</sequence>
<organism evidence="3 4">
    <name type="scientific">Nyctereutes procyonoides</name>
    <name type="common">Raccoon dog</name>
    <name type="synonym">Canis procyonoides</name>
    <dbReference type="NCBI Taxonomy" id="34880"/>
    <lineage>
        <taxon>Eukaryota</taxon>
        <taxon>Metazoa</taxon>
        <taxon>Chordata</taxon>
        <taxon>Craniata</taxon>
        <taxon>Vertebrata</taxon>
        <taxon>Euteleostomi</taxon>
        <taxon>Mammalia</taxon>
        <taxon>Eutheria</taxon>
        <taxon>Laurasiatheria</taxon>
        <taxon>Carnivora</taxon>
        <taxon>Caniformia</taxon>
        <taxon>Canidae</taxon>
        <taxon>Nyctereutes</taxon>
    </lineage>
</organism>
<feature type="region of interest" description="Disordered" evidence="1">
    <location>
        <begin position="468"/>
        <end position="512"/>
    </location>
</feature>
<evidence type="ECO:0000313" key="3">
    <source>
        <dbReference type="EMBL" id="CAD7667918.1"/>
    </source>
</evidence>
<evidence type="ECO:0000256" key="1">
    <source>
        <dbReference type="SAM" id="MobiDB-lite"/>
    </source>
</evidence>
<evidence type="ECO:0000259" key="2">
    <source>
        <dbReference type="Pfam" id="PF15737"/>
    </source>
</evidence>
<dbReference type="Pfam" id="PF15737">
    <property type="entry name" value="DUF4685"/>
    <property type="match status" value="1"/>
</dbReference>
<protein>
    <submittedName>
        <fullName evidence="3">(raccoon dog) hypothetical protein</fullName>
    </submittedName>
</protein>
<feature type="compositionally biased region" description="Polar residues" evidence="1">
    <location>
        <begin position="494"/>
        <end position="512"/>
    </location>
</feature>
<comment type="caution">
    <text evidence="3">The sequence shown here is derived from an EMBL/GenBank/DDBJ whole genome shotgun (WGS) entry which is preliminary data.</text>
</comment>
<feature type="compositionally biased region" description="Gly residues" evidence="1">
    <location>
        <begin position="19"/>
        <end position="28"/>
    </location>
</feature>
<feature type="compositionally biased region" description="Basic and acidic residues" evidence="1">
    <location>
        <begin position="126"/>
        <end position="139"/>
    </location>
</feature>
<feature type="domain" description="DUF4685" evidence="2">
    <location>
        <begin position="201"/>
        <end position="303"/>
    </location>
</feature>
<accession>A0A811XUF4</accession>
<feature type="region of interest" description="Disordered" evidence="1">
    <location>
        <begin position="1"/>
        <end position="69"/>
    </location>
</feature>
<name>A0A811XUF4_NYCPR</name>
<dbReference type="PANTHER" id="PTHR36865:SF1">
    <property type="entry name" value="RIKEN CDNA 1700001O22 GENE"/>
    <property type="match status" value="1"/>
</dbReference>
<proteinExistence type="predicted"/>
<dbReference type="EMBL" id="CAJHUB010000649">
    <property type="protein sequence ID" value="CAD7667918.1"/>
    <property type="molecule type" value="Genomic_DNA"/>
</dbReference>
<dbReference type="InterPro" id="IPR032756">
    <property type="entry name" value="DUF4685"/>
</dbReference>
<dbReference type="AlphaFoldDB" id="A0A811XUF4"/>
<gene>
    <name evidence="3" type="ORF">NYPRO_LOCUS1199</name>
</gene>
<keyword evidence="4" id="KW-1185">Reference proteome</keyword>
<evidence type="ECO:0000313" key="4">
    <source>
        <dbReference type="Proteomes" id="UP000645828"/>
    </source>
</evidence>
<dbReference type="PANTHER" id="PTHR36865">
    <property type="entry name" value="RIKEN CDNA 1700001O22 GENE"/>
    <property type="match status" value="1"/>
</dbReference>
<feature type="compositionally biased region" description="Low complexity" evidence="1">
    <location>
        <begin position="29"/>
        <end position="40"/>
    </location>
</feature>
<dbReference type="Proteomes" id="UP000645828">
    <property type="component" value="Unassembled WGS sequence"/>
</dbReference>
<reference evidence="3" key="1">
    <citation type="submission" date="2020-12" db="EMBL/GenBank/DDBJ databases">
        <authorList>
            <consortium name="Molecular Ecology Group"/>
        </authorList>
    </citation>
    <scope>NUCLEOTIDE SEQUENCE</scope>
    <source>
        <strain evidence="3">TBG_1078</strain>
    </source>
</reference>
<feature type="region of interest" description="Disordered" evidence="1">
    <location>
        <begin position="116"/>
        <end position="139"/>
    </location>
</feature>
<feature type="compositionally biased region" description="Gly residues" evidence="1">
    <location>
        <begin position="55"/>
        <end position="66"/>
    </location>
</feature>